<evidence type="ECO:0000256" key="3">
    <source>
        <dbReference type="ARBA" id="ARBA00022448"/>
    </source>
</evidence>
<dbReference type="InterPro" id="IPR001991">
    <property type="entry name" value="Na-dicarboxylate_symporter"/>
</dbReference>
<comment type="subcellular location">
    <subcellularLocation>
        <location evidence="1">Cell inner membrane</location>
        <topology evidence="1">Multi-pass membrane protein</topology>
    </subcellularLocation>
</comment>
<dbReference type="AlphaFoldDB" id="A0A5A7MRM3"/>
<feature type="transmembrane region" description="Helical" evidence="9">
    <location>
        <begin position="256"/>
        <end position="277"/>
    </location>
</feature>
<comment type="caution">
    <text evidence="10">The sequence shown here is derived from an EMBL/GenBank/DDBJ whole genome shotgun (WGS) entry which is preliminary data.</text>
</comment>
<keyword evidence="7 9" id="KW-1133">Transmembrane helix</keyword>
<dbReference type="GO" id="GO:0005886">
    <property type="term" value="C:plasma membrane"/>
    <property type="evidence" value="ECO:0007669"/>
    <property type="project" value="UniProtKB-SubCell"/>
</dbReference>
<keyword evidence="13" id="KW-1185">Reference proteome</keyword>
<dbReference type="PANTHER" id="PTHR42865:SF7">
    <property type="entry name" value="PROTON_GLUTAMATE-ASPARTATE SYMPORTER"/>
    <property type="match status" value="1"/>
</dbReference>
<keyword evidence="3" id="KW-0813">Transport</keyword>
<keyword evidence="5 9" id="KW-0812">Transmembrane</keyword>
<organism evidence="10 12">
    <name type="scientific">Iodidimonas gelatinilytica</name>
    <dbReference type="NCBI Taxonomy" id="1236966"/>
    <lineage>
        <taxon>Bacteria</taxon>
        <taxon>Pseudomonadati</taxon>
        <taxon>Pseudomonadota</taxon>
        <taxon>Alphaproteobacteria</taxon>
        <taxon>Iodidimonadales</taxon>
        <taxon>Iodidimonadaceae</taxon>
        <taxon>Iodidimonas</taxon>
    </lineage>
</organism>
<evidence type="ECO:0000256" key="5">
    <source>
        <dbReference type="ARBA" id="ARBA00022692"/>
    </source>
</evidence>
<dbReference type="InterPro" id="IPR036458">
    <property type="entry name" value="Na:dicarbo_symporter_sf"/>
</dbReference>
<proteinExistence type="inferred from homology"/>
<gene>
    <name evidence="10" type="ORF">JCM17844_19010</name>
    <name evidence="11" type="ORF">JCM17845_12020</name>
</gene>
<reference evidence="12 13" key="1">
    <citation type="submission" date="2019-09" db="EMBL/GenBank/DDBJ databases">
        <title>NBRP : Genome information of microbial organism related human and environment.</title>
        <authorList>
            <person name="Hattori M."/>
            <person name="Oshima K."/>
            <person name="Inaba H."/>
            <person name="Suda W."/>
            <person name="Sakamoto M."/>
            <person name="Iino T."/>
            <person name="Kitahara M."/>
            <person name="Oshida Y."/>
            <person name="Iida T."/>
            <person name="Kudo T."/>
            <person name="Itoh T."/>
            <person name="Ohkuma M."/>
        </authorList>
    </citation>
    <scope>NUCLEOTIDE SEQUENCE [LARGE SCALE GENOMIC DNA]</scope>
    <source>
        <strain evidence="10 12">Hi-2</strain>
        <strain evidence="11 13">Mie-1</strain>
    </source>
</reference>
<dbReference type="SUPFAM" id="SSF118215">
    <property type="entry name" value="Proton glutamate symport protein"/>
    <property type="match status" value="1"/>
</dbReference>
<feature type="transmembrane region" description="Helical" evidence="9">
    <location>
        <begin position="46"/>
        <end position="64"/>
    </location>
</feature>
<evidence type="ECO:0000256" key="2">
    <source>
        <dbReference type="ARBA" id="ARBA00006148"/>
    </source>
</evidence>
<evidence type="ECO:0000313" key="10">
    <source>
        <dbReference type="EMBL" id="GEQ98264.1"/>
    </source>
</evidence>
<feature type="transmembrane region" description="Helical" evidence="9">
    <location>
        <begin position="332"/>
        <end position="351"/>
    </location>
</feature>
<dbReference type="Proteomes" id="UP000322084">
    <property type="component" value="Unassembled WGS sequence"/>
</dbReference>
<accession>A0A5A7N046</accession>
<comment type="similarity">
    <text evidence="2">Belongs to the dicarboxylate/amino acid:cation symporter (DAACS) (TC 2.A.23) family.</text>
</comment>
<feature type="transmembrane region" description="Helical" evidence="9">
    <location>
        <begin position="357"/>
        <end position="377"/>
    </location>
</feature>
<feature type="transmembrane region" description="Helical" evidence="9">
    <location>
        <begin position="297"/>
        <end position="320"/>
    </location>
</feature>
<feature type="transmembrane region" description="Helical" evidence="9">
    <location>
        <begin position="191"/>
        <end position="216"/>
    </location>
</feature>
<feature type="transmembrane region" description="Helical" evidence="9">
    <location>
        <begin position="153"/>
        <end position="170"/>
    </location>
</feature>
<evidence type="ECO:0000256" key="6">
    <source>
        <dbReference type="ARBA" id="ARBA00022847"/>
    </source>
</evidence>
<dbReference type="GO" id="GO:0015293">
    <property type="term" value="F:symporter activity"/>
    <property type="evidence" value="ECO:0007669"/>
    <property type="project" value="UniProtKB-KW"/>
</dbReference>
<evidence type="ECO:0000256" key="4">
    <source>
        <dbReference type="ARBA" id="ARBA00022475"/>
    </source>
</evidence>
<evidence type="ECO:0000256" key="1">
    <source>
        <dbReference type="ARBA" id="ARBA00004429"/>
    </source>
</evidence>
<dbReference type="Pfam" id="PF00375">
    <property type="entry name" value="SDF"/>
    <property type="match status" value="1"/>
</dbReference>
<dbReference type="Proteomes" id="UP000325187">
    <property type="component" value="Unassembled WGS sequence"/>
</dbReference>
<dbReference type="EMBL" id="BKCM01000005">
    <property type="protein sequence ID" value="GER00579.1"/>
    <property type="molecule type" value="Genomic_DNA"/>
</dbReference>
<dbReference type="EMBL" id="BKCL01000005">
    <property type="protein sequence ID" value="GEQ98264.1"/>
    <property type="molecule type" value="Genomic_DNA"/>
</dbReference>
<dbReference type="FunFam" id="1.10.3860.10:FF:000001">
    <property type="entry name" value="C4-dicarboxylate transport protein"/>
    <property type="match status" value="1"/>
</dbReference>
<dbReference type="RefSeq" id="WP_210432347.1">
    <property type="nucleotide sequence ID" value="NZ_BKCM01000005.1"/>
</dbReference>
<dbReference type="GO" id="GO:0006835">
    <property type="term" value="P:dicarboxylic acid transport"/>
    <property type="evidence" value="ECO:0007669"/>
    <property type="project" value="TreeGrafter"/>
</dbReference>
<dbReference type="Gene3D" id="1.10.3860.10">
    <property type="entry name" value="Sodium:dicarboxylate symporter"/>
    <property type="match status" value="1"/>
</dbReference>
<feature type="transmembrane region" description="Helical" evidence="9">
    <location>
        <begin position="84"/>
        <end position="105"/>
    </location>
</feature>
<evidence type="ECO:0000313" key="13">
    <source>
        <dbReference type="Proteomes" id="UP000325187"/>
    </source>
</evidence>
<keyword evidence="8 9" id="KW-0472">Membrane</keyword>
<evidence type="ECO:0000256" key="7">
    <source>
        <dbReference type="ARBA" id="ARBA00022989"/>
    </source>
</evidence>
<keyword evidence="4" id="KW-1003">Cell membrane</keyword>
<accession>A0A5A7MRM3</accession>
<dbReference type="PANTHER" id="PTHR42865">
    <property type="entry name" value="PROTON/GLUTAMATE-ASPARTATE SYMPORTER"/>
    <property type="match status" value="1"/>
</dbReference>
<feature type="transmembrane region" description="Helical" evidence="9">
    <location>
        <begin position="222"/>
        <end position="244"/>
    </location>
</feature>
<protein>
    <submittedName>
        <fullName evidence="10">Dicarboxylate:amino acid:cation symporter DAACS family protein</fullName>
    </submittedName>
</protein>
<dbReference type="PRINTS" id="PR00173">
    <property type="entry name" value="EDTRNSPORT"/>
</dbReference>
<evidence type="ECO:0000256" key="8">
    <source>
        <dbReference type="ARBA" id="ARBA00023136"/>
    </source>
</evidence>
<evidence type="ECO:0000313" key="11">
    <source>
        <dbReference type="EMBL" id="GER00579.1"/>
    </source>
</evidence>
<evidence type="ECO:0000256" key="9">
    <source>
        <dbReference type="SAM" id="Phobius"/>
    </source>
</evidence>
<sequence>MWNGWKSMKLWKRILIAFSLAIIFGAGLKAAGLSDIAIAMQPVGLVFINAIKMLMVPIVFTTIVSGITSLQDGRKLGRMGGKTLGLYFLTTAFAVLIGLIVGGIIEPGAGITLPDAASGGQNAPDPNAAISVRDLLVGLIPANPVAAMADGNVLQIIVFAIFIGLSINLAGKKGEPVKAFFDSATEVIFKLVHMIMELAPFGIFALIIWVIGALAVDELVSLLWIVVALYLACFLQIGLVYTGLLTLAGRLHPIKFFRGIIDAQAVAFSTATSAGTLPVTMSNVEDNLGVSKKISSFVLPLGATMNMDGTAIYMGIAAMFTAQAIGVDLSMAQYITIILTGTLASIGAASIPSAGLILMPVVLSSVGLPLGAIILFFPIDRLMDMMRTVTNVTGDATISVLVAKSEGELDLDRFNADPVE</sequence>
<evidence type="ECO:0000313" key="12">
    <source>
        <dbReference type="Proteomes" id="UP000322084"/>
    </source>
</evidence>
<keyword evidence="6" id="KW-0769">Symport</keyword>
<name>A0A5A7MRM3_9PROT</name>